<evidence type="ECO:0000259" key="2">
    <source>
        <dbReference type="Pfam" id="PF01471"/>
    </source>
</evidence>
<dbReference type="PROSITE" id="PS51904">
    <property type="entry name" value="GLYCOSYL_HYDROL_F25_2"/>
    <property type="match status" value="1"/>
</dbReference>
<dbReference type="EMBL" id="WJBE01000024">
    <property type="protein sequence ID" value="MBC3901318.1"/>
    <property type="molecule type" value="Genomic_DNA"/>
</dbReference>
<comment type="caution">
    <text evidence="4">The sequence shown here is derived from an EMBL/GenBank/DDBJ whole genome shotgun (WGS) entry which is preliminary data.</text>
</comment>
<dbReference type="Pfam" id="PF01471">
    <property type="entry name" value="PG_binding_1"/>
    <property type="match status" value="1"/>
</dbReference>
<dbReference type="Proteomes" id="UP000622405">
    <property type="component" value="Unassembled WGS sequence"/>
</dbReference>
<dbReference type="SUPFAM" id="SSF47090">
    <property type="entry name" value="PGBD-like"/>
    <property type="match status" value="1"/>
</dbReference>
<proteinExistence type="inferred from homology"/>
<gene>
    <name evidence="4" type="ORF">GH811_17035</name>
</gene>
<dbReference type="InterPro" id="IPR036366">
    <property type="entry name" value="PGBDSf"/>
</dbReference>
<dbReference type="InterPro" id="IPR017853">
    <property type="entry name" value="GH"/>
</dbReference>
<evidence type="ECO:0000313" key="5">
    <source>
        <dbReference type="Proteomes" id="UP000622405"/>
    </source>
</evidence>
<sequence>MNKMFQAEGIDVSQHQGTIDWKIVKDQSGKEFAYIRIGWGESKNASGGELDTKAIENINRAIEIGLPISLYIYSYAQNAEEARMEANFVKTVLALYPRNAFIYPIVIDVEDKKYQENVDINPIIDTFCTEIHSIGYKPMYYTFLSWYKTKVNDIIKGKWDCYLAQWDDSPEFTPSIWQYSDSGQIPGISGNVDLDRSFKDYINIDNPFGSIVPINLVVTAPASNSIEVVAVPSADVTVFSVLEEQRALTFCNYGVLDPDGIDGPETQRIRNVARAGYNLPQTGKAGLDMESCLRGQIITYQSKLNELGYVCSIDGRLGDAGTETIGQMKQFQIDRGLIVDGIVGSSTFNALFSNAPAVVVTAPAVMVAEGMASKNFSWYEFACGCIKGDPTSSCNGYPKTNYGQIIAQQLIDKLQQLRDYVGAIVITCGIRCPENNKYWQGVWNSLHMLGEAIDCYCPGLDIIEFARIAWQAFGIAVRVYPSQGFAHLELSDLGGVYNQETGVFIY</sequence>
<dbReference type="InterPro" id="IPR002053">
    <property type="entry name" value="Glyco_hydro_25"/>
</dbReference>
<dbReference type="InterPro" id="IPR009045">
    <property type="entry name" value="Zn_M74/Hedgehog-like"/>
</dbReference>
<protein>
    <submittedName>
        <fullName evidence="4">DUF882 domain-containing protein</fullName>
    </submittedName>
</protein>
<dbReference type="Gene3D" id="1.10.101.10">
    <property type="entry name" value="PGBD-like superfamily/PGBD"/>
    <property type="match status" value="1"/>
</dbReference>
<dbReference type="Pfam" id="PF01183">
    <property type="entry name" value="Glyco_hydro_25"/>
    <property type="match status" value="1"/>
</dbReference>
<evidence type="ECO:0000313" key="4">
    <source>
        <dbReference type="EMBL" id="MBC3901318.1"/>
    </source>
</evidence>
<dbReference type="SUPFAM" id="SSF55166">
    <property type="entry name" value="Hedgehog/DD-peptidase"/>
    <property type="match status" value="1"/>
</dbReference>
<keyword evidence="5" id="KW-1185">Reference proteome</keyword>
<dbReference type="SUPFAM" id="SSF51445">
    <property type="entry name" value="(Trans)glycosidases"/>
    <property type="match status" value="1"/>
</dbReference>
<dbReference type="InterPro" id="IPR002477">
    <property type="entry name" value="Peptidoglycan-bd-like"/>
</dbReference>
<evidence type="ECO:0000256" key="1">
    <source>
        <dbReference type="ARBA" id="ARBA00010646"/>
    </source>
</evidence>
<name>A0ABR6Z1L5_9FIRM</name>
<dbReference type="Gene3D" id="3.20.20.80">
    <property type="entry name" value="Glycosidases"/>
    <property type="match status" value="1"/>
</dbReference>
<comment type="similarity">
    <text evidence="1">Belongs to the glycosyl hydrolase 25 family.</text>
</comment>
<reference evidence="4 5" key="1">
    <citation type="journal article" date="2020" name="mSystems">
        <title>Defining Genomic and Predicted Metabolic Features of the Acetobacterium Genus.</title>
        <authorList>
            <person name="Ross D.E."/>
            <person name="Marshall C.W."/>
            <person name="Gulliver D."/>
            <person name="May H.D."/>
            <person name="Norman R.S."/>
        </authorList>
    </citation>
    <scope>NUCLEOTIDE SEQUENCE [LARGE SCALE GENOMIC DNA]</scope>
    <source>
        <strain evidence="4 5">DSM 4132</strain>
    </source>
</reference>
<dbReference type="PANTHER" id="PTHR34135:SF2">
    <property type="entry name" value="LYSOZYME"/>
    <property type="match status" value="1"/>
</dbReference>
<accession>A0ABR6Z1L5</accession>
<dbReference type="PANTHER" id="PTHR34135">
    <property type="entry name" value="LYSOZYME"/>
    <property type="match status" value="1"/>
</dbReference>
<organism evidence="4 5">
    <name type="scientific">Acetobacterium malicum</name>
    <dbReference type="NCBI Taxonomy" id="52692"/>
    <lineage>
        <taxon>Bacteria</taxon>
        <taxon>Bacillati</taxon>
        <taxon>Bacillota</taxon>
        <taxon>Clostridia</taxon>
        <taxon>Eubacteriales</taxon>
        <taxon>Eubacteriaceae</taxon>
        <taxon>Acetobacterium</taxon>
    </lineage>
</organism>
<dbReference type="Pfam" id="PF08291">
    <property type="entry name" value="Peptidase_M15_3"/>
    <property type="match status" value="1"/>
</dbReference>
<feature type="domain" description="Peptidase M15A C-terminal" evidence="3">
    <location>
        <begin position="399"/>
        <end position="488"/>
    </location>
</feature>
<evidence type="ECO:0000259" key="3">
    <source>
        <dbReference type="Pfam" id="PF08291"/>
    </source>
</evidence>
<dbReference type="InterPro" id="IPR036365">
    <property type="entry name" value="PGBD-like_sf"/>
</dbReference>
<feature type="domain" description="Peptidoglycan binding-like" evidence="2">
    <location>
        <begin position="296"/>
        <end position="351"/>
    </location>
</feature>
<dbReference type="Gene3D" id="3.30.1380.10">
    <property type="match status" value="1"/>
</dbReference>
<dbReference type="InterPro" id="IPR013230">
    <property type="entry name" value="Peptidase_M15A_C"/>
</dbReference>